<keyword evidence="2" id="KW-0472">Membrane</keyword>
<dbReference type="Proteomes" id="UP000053060">
    <property type="component" value="Unassembled WGS sequence"/>
</dbReference>
<feature type="domain" description="KAP NTPase" evidence="3">
    <location>
        <begin position="105"/>
        <end position="408"/>
    </location>
</feature>
<dbReference type="AlphaFoldDB" id="A0A0V9UD45"/>
<feature type="non-terminal residue" evidence="4">
    <location>
        <position position="553"/>
    </location>
</feature>
<dbReference type="InterPro" id="IPR027417">
    <property type="entry name" value="P-loop_NTPase"/>
</dbReference>
<feature type="transmembrane region" description="Helical" evidence="2">
    <location>
        <begin position="13"/>
        <end position="32"/>
    </location>
</feature>
<dbReference type="RefSeq" id="WP_153008514.1">
    <property type="nucleotide sequence ID" value="NZ_AZXY01000047.1"/>
</dbReference>
<dbReference type="Pfam" id="PF07693">
    <property type="entry name" value="KAP_NTPase"/>
    <property type="match status" value="1"/>
</dbReference>
<protein>
    <recommendedName>
        <fullName evidence="3">KAP NTPase domain-containing protein</fullName>
    </recommendedName>
</protein>
<keyword evidence="2" id="KW-1133">Transmembrane helix</keyword>
<dbReference type="InterPro" id="IPR052754">
    <property type="entry name" value="NTPase_KAP_P-loop"/>
</dbReference>
<comment type="caution">
    <text evidence="4">The sequence shown here is derived from an EMBL/GenBank/DDBJ whole genome shotgun (WGS) entry which is preliminary data.</text>
</comment>
<dbReference type="Gene3D" id="3.40.50.300">
    <property type="entry name" value="P-loop containing nucleotide triphosphate hydrolases"/>
    <property type="match status" value="1"/>
</dbReference>
<organism evidence="4 5">
    <name type="scientific">Rhodococcus pyridinivorans KG-16</name>
    <dbReference type="NCBI Taxonomy" id="1441730"/>
    <lineage>
        <taxon>Bacteria</taxon>
        <taxon>Bacillati</taxon>
        <taxon>Actinomycetota</taxon>
        <taxon>Actinomycetes</taxon>
        <taxon>Mycobacteriales</taxon>
        <taxon>Nocardiaceae</taxon>
        <taxon>Rhodococcus</taxon>
    </lineage>
</organism>
<dbReference type="InterPro" id="IPR011646">
    <property type="entry name" value="KAP_P-loop"/>
</dbReference>
<accession>A0A0V9UD45</accession>
<evidence type="ECO:0000313" key="5">
    <source>
        <dbReference type="Proteomes" id="UP000053060"/>
    </source>
</evidence>
<evidence type="ECO:0000313" key="4">
    <source>
        <dbReference type="EMBL" id="KSZ55942.1"/>
    </source>
</evidence>
<name>A0A0V9UD45_9NOCA</name>
<evidence type="ECO:0000259" key="3">
    <source>
        <dbReference type="Pfam" id="PF07693"/>
    </source>
</evidence>
<dbReference type="PANTHER" id="PTHR22674:SF6">
    <property type="entry name" value="NTPASE KAP FAMILY P-LOOP DOMAIN-CONTAINING PROTEIN 1"/>
    <property type="match status" value="1"/>
</dbReference>
<proteinExistence type="predicted"/>
<feature type="region of interest" description="Disordered" evidence="1">
    <location>
        <begin position="63"/>
        <end position="92"/>
    </location>
</feature>
<dbReference type="SUPFAM" id="SSF52540">
    <property type="entry name" value="P-loop containing nucleoside triphosphate hydrolases"/>
    <property type="match status" value="1"/>
</dbReference>
<dbReference type="EMBL" id="AZXY01000047">
    <property type="protein sequence ID" value="KSZ55942.1"/>
    <property type="molecule type" value="Genomic_DNA"/>
</dbReference>
<feature type="transmembrane region" description="Helical" evidence="2">
    <location>
        <begin position="39"/>
        <end position="56"/>
    </location>
</feature>
<dbReference type="PANTHER" id="PTHR22674">
    <property type="entry name" value="NTPASE, KAP FAMILY P-LOOP DOMAIN-CONTAINING 1"/>
    <property type="match status" value="1"/>
</dbReference>
<sequence length="553" mass="61379">MPDPAHLYLHTNAARWLFAGLTSAVVTVLVAFHTVWSSALILLVLMLAIGFTYTRVGSFVRSPTTPDAHDAASPPGTNPPAPTTVQHAADSPIHSLQEDRLERGPFAHRITERINTSRNGPSVVFGLAGPWGSGKTSILHMIEEILQSDQHKQTWSVVTFTPWSATDTAALTDEFYRAIADAMPPTDEGNTARKLLALAAPTAAAVSKAAITAMIEKHLGEGALREISKAGTEALTDQAGDYTFDPQPDPFTERFTRISDAIKKTGKNVLVIVDDIDRLHADELLSVMKAVRLLGRFDGVHYLLSYDERTVLDVLQQTDLARESRSRARDYLEKIIQYPFTLPPLQEAHLADELRACMDQVAQNHGLSTAPQDGYSLDAANYVLGTIPHRDQLTLRTIYRLFSQVDVLITLVGKAEINLVDATLLTALRLRHPDLYKSLPKWRRDLLGSTSNTGNKKITTEEWQKRITDTTGLKSDDEIQATYKGLVALFPKMEHPAGMIPPGRREARQISDPDYFHRYFAFRIPTDDLSDETVRAEYKHLLDNGTWPSESTV</sequence>
<keyword evidence="2" id="KW-0812">Transmembrane</keyword>
<gene>
    <name evidence="4" type="ORF">Z045_26090</name>
</gene>
<reference evidence="5" key="1">
    <citation type="submission" date="2015-01" db="EMBL/GenBank/DDBJ databases">
        <title>Draft genome sequence of Rhodococcus pyridinivorans strain KG-16, a hydrocarbon-degrading bacterium.</title>
        <authorList>
            <person name="Aggarwal R.K."/>
            <person name="Dawar C."/>
        </authorList>
    </citation>
    <scope>NUCLEOTIDE SEQUENCE [LARGE SCALE GENOMIC DNA]</scope>
    <source>
        <strain evidence="5">KG-16</strain>
    </source>
</reference>
<evidence type="ECO:0000256" key="1">
    <source>
        <dbReference type="SAM" id="MobiDB-lite"/>
    </source>
</evidence>
<evidence type="ECO:0000256" key="2">
    <source>
        <dbReference type="SAM" id="Phobius"/>
    </source>
</evidence>
<reference evidence="4 5" key="2">
    <citation type="journal article" date="2016" name="Genome Announc.">
        <title>Draft Genome Sequence of a Versatile Hydrocarbon-Degrading Bacterium, Rhodococcus pyridinivorans Strain KG-16, Collected from Oil Fields in India.</title>
        <authorList>
            <person name="Aggarwal R.K."/>
            <person name="Dawar C."/>
            <person name="Phanindranath R."/>
            <person name="Mutnuri L."/>
            <person name="Dayal A.M."/>
        </authorList>
    </citation>
    <scope>NUCLEOTIDE SEQUENCE [LARGE SCALE GENOMIC DNA]</scope>
    <source>
        <strain evidence="4 5">KG-16</strain>
    </source>
</reference>